<dbReference type="PROSITE" id="PS50106">
    <property type="entry name" value="PDZ"/>
    <property type="match status" value="1"/>
</dbReference>
<keyword evidence="2" id="KW-0812">Transmembrane</keyword>
<proteinExistence type="predicted"/>
<sequence length="380" mass="41845">MDAVWSSVWQWTSAWGQLVIHPGSWLALIFLVMHTAGLARYERKRFATRLTPPFPLALRAWVMGLVLGAGFSLCSLWGQWVIRPADLAWIWGCTALLAIMRARWACIAYSAGLVALLQCGVTIAPVAELPAAWQPYVRSLLEVRVLDWLWIACLAHLVEWLLIRLDGSQGTRPVLVKGKPALQFHKIWPFPLVLGLTPVPLLLGFGCLNYDKPLEREKRLASTMTLGYALILAGLITLAEVWPMGVWAAAVFSIAGHEGIAIWNRLRLKRLRPYYVSDGNGIKVIAVMPGSPAQQMGIKPGDVVHRVNGKSVPTMAALLQVTEKAAFCKLEVLDEQDDRHIMQKALYEDDPRHLGIIGSSSAGLSIPQTTATRPGATASQ</sequence>
<comment type="caution">
    <text evidence="4">The sequence shown here is derived from an EMBL/GenBank/DDBJ whole genome shotgun (WGS) entry which is preliminary data.</text>
</comment>
<feature type="domain" description="PDZ" evidence="3">
    <location>
        <begin position="281"/>
        <end position="312"/>
    </location>
</feature>
<dbReference type="EMBL" id="FXTU01000008">
    <property type="protein sequence ID" value="SMP31506.1"/>
    <property type="molecule type" value="Genomic_DNA"/>
</dbReference>
<name>A0AA45WRS8_9BACL</name>
<dbReference type="Pfam" id="PF17820">
    <property type="entry name" value="PDZ_6"/>
    <property type="match status" value="1"/>
</dbReference>
<feature type="transmembrane region" description="Helical" evidence="2">
    <location>
        <begin position="187"/>
        <end position="208"/>
    </location>
</feature>
<dbReference type="SMART" id="SM00228">
    <property type="entry name" value="PDZ"/>
    <property type="match status" value="1"/>
</dbReference>
<dbReference type="RefSeq" id="WP_189318916.1">
    <property type="nucleotide sequence ID" value="NZ_FXTU01000008.1"/>
</dbReference>
<keyword evidence="2" id="KW-1133">Transmembrane helix</keyword>
<feature type="region of interest" description="Disordered" evidence="1">
    <location>
        <begin position="358"/>
        <end position="380"/>
    </location>
</feature>
<feature type="transmembrane region" description="Helical" evidence="2">
    <location>
        <begin position="102"/>
        <end position="124"/>
    </location>
</feature>
<feature type="transmembrane region" description="Helical" evidence="2">
    <location>
        <begin position="245"/>
        <end position="263"/>
    </location>
</feature>
<organism evidence="4 5">
    <name type="scientific">Laceyella tengchongensis</name>
    <dbReference type="NCBI Taxonomy" id="574699"/>
    <lineage>
        <taxon>Bacteria</taxon>
        <taxon>Bacillati</taxon>
        <taxon>Bacillota</taxon>
        <taxon>Bacilli</taxon>
        <taxon>Bacillales</taxon>
        <taxon>Thermoactinomycetaceae</taxon>
        <taxon>Laceyella</taxon>
    </lineage>
</organism>
<evidence type="ECO:0000256" key="2">
    <source>
        <dbReference type="SAM" id="Phobius"/>
    </source>
</evidence>
<protein>
    <submittedName>
        <fullName evidence="4">PDZ domain (Also known as DHR or GLGF)</fullName>
    </submittedName>
</protein>
<dbReference type="AlphaFoldDB" id="A0AA45WRS8"/>
<gene>
    <name evidence="4" type="ORF">SAMN06265361_10812</name>
</gene>
<dbReference type="Gene3D" id="2.30.42.10">
    <property type="match status" value="1"/>
</dbReference>
<dbReference type="SUPFAM" id="SSF50156">
    <property type="entry name" value="PDZ domain-like"/>
    <property type="match status" value="1"/>
</dbReference>
<feature type="compositionally biased region" description="Polar residues" evidence="1">
    <location>
        <begin position="367"/>
        <end position="380"/>
    </location>
</feature>
<dbReference type="Proteomes" id="UP001157946">
    <property type="component" value="Unassembled WGS sequence"/>
</dbReference>
<keyword evidence="2" id="KW-0472">Membrane</keyword>
<feature type="transmembrane region" description="Helical" evidence="2">
    <location>
        <begin position="20"/>
        <end position="39"/>
    </location>
</feature>
<feature type="transmembrane region" description="Helical" evidence="2">
    <location>
        <begin position="60"/>
        <end position="82"/>
    </location>
</feature>
<evidence type="ECO:0000313" key="4">
    <source>
        <dbReference type="EMBL" id="SMP31506.1"/>
    </source>
</evidence>
<accession>A0AA45WRS8</accession>
<dbReference type="InterPro" id="IPR036034">
    <property type="entry name" value="PDZ_sf"/>
</dbReference>
<dbReference type="InterPro" id="IPR041489">
    <property type="entry name" value="PDZ_6"/>
</dbReference>
<reference evidence="4" key="1">
    <citation type="submission" date="2017-05" db="EMBL/GenBank/DDBJ databases">
        <authorList>
            <person name="Varghese N."/>
            <person name="Submissions S."/>
        </authorList>
    </citation>
    <scope>NUCLEOTIDE SEQUENCE</scope>
    <source>
        <strain evidence="4">DSM 45262</strain>
    </source>
</reference>
<evidence type="ECO:0000313" key="5">
    <source>
        <dbReference type="Proteomes" id="UP001157946"/>
    </source>
</evidence>
<evidence type="ECO:0000259" key="3">
    <source>
        <dbReference type="PROSITE" id="PS50106"/>
    </source>
</evidence>
<keyword evidence="5" id="KW-1185">Reference proteome</keyword>
<evidence type="ECO:0000256" key="1">
    <source>
        <dbReference type="SAM" id="MobiDB-lite"/>
    </source>
</evidence>
<dbReference type="InterPro" id="IPR001478">
    <property type="entry name" value="PDZ"/>
</dbReference>
<feature type="transmembrane region" description="Helical" evidence="2">
    <location>
        <begin position="220"/>
        <end position="239"/>
    </location>
</feature>